<dbReference type="RefSeq" id="XP_069206728.1">
    <property type="nucleotide sequence ID" value="XM_069354657.1"/>
</dbReference>
<protein>
    <submittedName>
        <fullName evidence="1">Uncharacterized protein</fullName>
    </submittedName>
</protein>
<dbReference type="GeneID" id="95987233"/>
<accession>A0ABR3PWD3</accession>
<comment type="caution">
    <text evidence="1">The sequence shown here is derived from an EMBL/GenBank/DDBJ whole genome shotgun (WGS) entry which is preliminary data.</text>
</comment>
<evidence type="ECO:0000313" key="1">
    <source>
        <dbReference type="EMBL" id="KAL1406784.1"/>
    </source>
</evidence>
<organism evidence="1 2">
    <name type="scientific">Vanrija albida</name>
    <dbReference type="NCBI Taxonomy" id="181172"/>
    <lineage>
        <taxon>Eukaryota</taxon>
        <taxon>Fungi</taxon>
        <taxon>Dikarya</taxon>
        <taxon>Basidiomycota</taxon>
        <taxon>Agaricomycotina</taxon>
        <taxon>Tremellomycetes</taxon>
        <taxon>Trichosporonales</taxon>
        <taxon>Trichosporonaceae</taxon>
        <taxon>Vanrija</taxon>
    </lineage>
</organism>
<gene>
    <name evidence="1" type="ORF">Q8F55_006190</name>
</gene>
<proteinExistence type="predicted"/>
<keyword evidence="2" id="KW-1185">Reference proteome</keyword>
<sequence length="331" mass="37480">MFAWIKQALESRISAWGHADKDNDDRFPEIAIPNPHQILVCADGDVGLEHQTVYLADPKRRVSGDDKAALIIQWYRWSIKHDVPATFDWAHRRGCDAFVILMEPGFTLDRDQFNLVFDRTERYLKLKRSVLKRPSGMEHTLMPNSLDVLTGSIVTSTLYPQYGRHVVFNQISLNMKDAVLLELRVQLPKRDSLEHAVKWELGGCRASPPCSLHHRRTVSDSFKYYNIIGRPFTDVERVAIRMGVRAYCRENDIDAVITFDAVNDSNNIVSLTVRCTDLADSDIEKIVATVFRFTGEVVIPHTRAGLYYALVPAEPATPDAGPDDGMIPPCE</sequence>
<reference evidence="1 2" key="1">
    <citation type="submission" date="2023-08" db="EMBL/GenBank/DDBJ databases">
        <title>Annotated Genome Sequence of Vanrija albida AlHP1.</title>
        <authorList>
            <person name="Herzog R."/>
        </authorList>
    </citation>
    <scope>NUCLEOTIDE SEQUENCE [LARGE SCALE GENOMIC DNA]</scope>
    <source>
        <strain evidence="1 2">AlHP1</strain>
    </source>
</reference>
<dbReference type="EMBL" id="JBBXJM010000005">
    <property type="protein sequence ID" value="KAL1406784.1"/>
    <property type="molecule type" value="Genomic_DNA"/>
</dbReference>
<dbReference type="Proteomes" id="UP001565368">
    <property type="component" value="Unassembled WGS sequence"/>
</dbReference>
<evidence type="ECO:0000313" key="2">
    <source>
        <dbReference type="Proteomes" id="UP001565368"/>
    </source>
</evidence>
<name>A0ABR3PWD3_9TREE</name>